<dbReference type="Proteomes" id="UP001629059">
    <property type="component" value="Unassembled WGS sequence"/>
</dbReference>
<gene>
    <name evidence="1" type="ORF">ABS768_09095</name>
</gene>
<accession>A0ABW8YEA4</accession>
<comment type="caution">
    <text evidence="1">The sequence shown here is derived from an EMBL/GenBank/DDBJ whole genome shotgun (WGS) entry which is preliminary data.</text>
</comment>
<organism evidence="1 2">
    <name type="scientific">Flavobacterium rhizophilum</name>
    <dbReference type="NCBI Taxonomy" id="3163296"/>
    <lineage>
        <taxon>Bacteria</taxon>
        <taxon>Pseudomonadati</taxon>
        <taxon>Bacteroidota</taxon>
        <taxon>Flavobacteriia</taxon>
        <taxon>Flavobacteriales</taxon>
        <taxon>Flavobacteriaceae</taxon>
        <taxon>Flavobacterium</taxon>
    </lineage>
</organism>
<name>A0ABW8YEA4_9FLAO</name>
<evidence type="ECO:0000313" key="2">
    <source>
        <dbReference type="Proteomes" id="UP001629059"/>
    </source>
</evidence>
<dbReference type="EMBL" id="JBELQB010000006">
    <property type="protein sequence ID" value="MFL9837650.1"/>
    <property type="molecule type" value="Genomic_DNA"/>
</dbReference>
<sequence>MRHLYLLLLFSYAACFSQKAKIIAYRLLVEDDDGPCSVKIYVEEYRKLGFKGFSWYVMAESDDEKLAERLLSLKKEAKEWSGVPHGCGNNYGVIGAGGMIHNMIVVEKEEFRDTLFTTADNNRIVFPEMTKAYIDEKGVFKESLTGIIKEFFEFDFTKDIEGMRMIDFPSENPDIVLFKSKNLKGFTKDKFEKQFGKLTLVDKVNNYGRKEFVYSLNGDIYTFEDDVRLISVEVNNPDSGWGIDGLSIGSKQELFLEKYPESMSFNVISSKKFEDYKKEQLHWLRFNESEGSIGYWIKDGVLNRFVIHY</sequence>
<dbReference type="RefSeq" id="WP_408074665.1">
    <property type="nucleotide sequence ID" value="NZ_JBELQB010000006.1"/>
</dbReference>
<evidence type="ECO:0000313" key="1">
    <source>
        <dbReference type="EMBL" id="MFL9837650.1"/>
    </source>
</evidence>
<keyword evidence="2" id="KW-1185">Reference proteome</keyword>
<proteinExistence type="predicted"/>
<protein>
    <submittedName>
        <fullName evidence="1">Uncharacterized protein</fullName>
    </submittedName>
</protein>
<reference evidence="1 2" key="1">
    <citation type="submission" date="2024-06" db="EMBL/GenBank/DDBJ databases">
        <authorList>
            <person name="Kaempfer P."/>
            <person name="Viver T."/>
        </authorList>
    </citation>
    <scope>NUCLEOTIDE SEQUENCE [LARGE SCALE GENOMIC DNA]</scope>
    <source>
        <strain evidence="1 2">ST-75</strain>
    </source>
</reference>